<keyword evidence="2" id="KW-0812">Transmembrane</keyword>
<gene>
    <name evidence="3" type="ORF">GCM10023225_06270</name>
</gene>
<evidence type="ECO:0000313" key="4">
    <source>
        <dbReference type="Proteomes" id="UP001501195"/>
    </source>
</evidence>
<feature type="transmembrane region" description="Helical" evidence="2">
    <location>
        <begin position="53"/>
        <end position="73"/>
    </location>
</feature>
<dbReference type="EMBL" id="BAABIL010000065">
    <property type="protein sequence ID" value="GAA4965904.1"/>
    <property type="molecule type" value="Genomic_DNA"/>
</dbReference>
<sequence length="288" mass="30091">MTRTALDHDHDHEHDEDDELTLAVAAAERRAALTGPGVDLAAVRRRGRRRRTARRVAAVAPVLAVVAVAGLAWQGAGGGAASLAPAGDGAVRVTPEPISEPTRKPAQKPTQPPVDPERQRAALAAFNAALAAADPGFVPLTTVDGSWWHNEQRYTGWSRWEVDGRSDPGSELNLSVSESEDAMPVTTSCPSEPGAACTAQDLPGGVHVVTGTTQLSIGGEGDEVLGSDQVPFATAVHPDGRVVTASAHLSVRDRSDVPADGSLLPPHWTVEELRALVLHPALADVPLP</sequence>
<keyword evidence="2" id="KW-0472">Membrane</keyword>
<evidence type="ECO:0000256" key="1">
    <source>
        <dbReference type="SAM" id="MobiDB-lite"/>
    </source>
</evidence>
<evidence type="ECO:0000313" key="3">
    <source>
        <dbReference type="EMBL" id="GAA4965904.1"/>
    </source>
</evidence>
<protein>
    <submittedName>
        <fullName evidence="3">Uncharacterized protein</fullName>
    </submittedName>
</protein>
<evidence type="ECO:0000256" key="2">
    <source>
        <dbReference type="SAM" id="Phobius"/>
    </source>
</evidence>
<dbReference type="Proteomes" id="UP001501195">
    <property type="component" value="Unassembled WGS sequence"/>
</dbReference>
<keyword evidence="4" id="KW-1185">Reference proteome</keyword>
<accession>A0ABP9HAR8</accession>
<dbReference type="RefSeq" id="WP_345710874.1">
    <property type="nucleotide sequence ID" value="NZ_BAABIL010000065.1"/>
</dbReference>
<organism evidence="3 4">
    <name type="scientific">Kineococcus glutinatus</name>
    <dbReference type="NCBI Taxonomy" id="1070872"/>
    <lineage>
        <taxon>Bacteria</taxon>
        <taxon>Bacillati</taxon>
        <taxon>Actinomycetota</taxon>
        <taxon>Actinomycetes</taxon>
        <taxon>Kineosporiales</taxon>
        <taxon>Kineosporiaceae</taxon>
        <taxon>Kineococcus</taxon>
    </lineage>
</organism>
<comment type="caution">
    <text evidence="3">The sequence shown here is derived from an EMBL/GenBank/DDBJ whole genome shotgun (WGS) entry which is preliminary data.</text>
</comment>
<name>A0ABP9HAR8_9ACTN</name>
<keyword evidence="2" id="KW-1133">Transmembrane helix</keyword>
<feature type="region of interest" description="Disordered" evidence="1">
    <location>
        <begin position="91"/>
        <end position="117"/>
    </location>
</feature>
<feature type="region of interest" description="Disordered" evidence="1">
    <location>
        <begin position="165"/>
        <end position="184"/>
    </location>
</feature>
<reference evidence="4" key="1">
    <citation type="journal article" date="2019" name="Int. J. Syst. Evol. Microbiol.">
        <title>The Global Catalogue of Microorganisms (GCM) 10K type strain sequencing project: providing services to taxonomists for standard genome sequencing and annotation.</title>
        <authorList>
            <consortium name="The Broad Institute Genomics Platform"/>
            <consortium name="The Broad Institute Genome Sequencing Center for Infectious Disease"/>
            <person name="Wu L."/>
            <person name="Ma J."/>
        </authorList>
    </citation>
    <scope>NUCLEOTIDE SEQUENCE [LARGE SCALE GENOMIC DNA]</scope>
    <source>
        <strain evidence="4">JCM 18126</strain>
    </source>
</reference>
<proteinExistence type="predicted"/>